<feature type="domain" description="VOC" evidence="1">
    <location>
        <begin position="4"/>
        <end position="134"/>
    </location>
</feature>
<protein>
    <submittedName>
        <fullName evidence="2">Lyase</fullName>
    </submittedName>
</protein>
<keyword evidence="2" id="KW-0456">Lyase</keyword>
<proteinExistence type="predicted"/>
<organism evidence="2 3">
    <name type="scientific">Sinomonas humi</name>
    <dbReference type="NCBI Taxonomy" id="1338436"/>
    <lineage>
        <taxon>Bacteria</taxon>
        <taxon>Bacillati</taxon>
        <taxon>Actinomycetota</taxon>
        <taxon>Actinomycetes</taxon>
        <taxon>Micrococcales</taxon>
        <taxon>Micrococcaceae</taxon>
        <taxon>Sinomonas</taxon>
    </lineage>
</organism>
<sequence length="134" mass="14341">MTVSISTVHVLVDDPDAAVSFYRDTLGLTVQNEVAREGFRWIVLSTPNQPEIQIVLSQPQAGRSKEDGETIAALLAKGELGGINFSTEDLDATFEKAAAAPGVEVLQEPVSQPWGVRDAALRDPAGNTVRIQQA</sequence>
<name>A0A0B2AH30_9MICC</name>
<dbReference type="GO" id="GO:0016829">
    <property type="term" value="F:lyase activity"/>
    <property type="evidence" value="ECO:0007669"/>
    <property type="project" value="UniProtKB-KW"/>
</dbReference>
<keyword evidence="3" id="KW-1185">Reference proteome</keyword>
<dbReference type="PROSITE" id="PS51819">
    <property type="entry name" value="VOC"/>
    <property type="match status" value="1"/>
</dbReference>
<dbReference type="PANTHER" id="PTHR36437">
    <property type="entry name" value="GLYOXALASE/BLEOMYCIN RESISTANCE PROTEIN/DIOXYGENASE"/>
    <property type="match status" value="1"/>
</dbReference>
<dbReference type="SUPFAM" id="SSF54593">
    <property type="entry name" value="Glyoxalase/Bleomycin resistance protein/Dihydroxybiphenyl dioxygenase"/>
    <property type="match status" value="1"/>
</dbReference>
<dbReference type="PANTHER" id="PTHR36437:SF2">
    <property type="entry name" value="GLYOXALASE_BLEOMYCIN RESISTANCE PROTEIN_DIOXYGENASE"/>
    <property type="match status" value="1"/>
</dbReference>
<dbReference type="EMBL" id="JTDL01000145">
    <property type="protein sequence ID" value="KHL01053.1"/>
    <property type="molecule type" value="Genomic_DNA"/>
</dbReference>
<gene>
    <name evidence="2" type="ORF">LK10_18035</name>
</gene>
<dbReference type="RefSeq" id="WP_043126717.1">
    <property type="nucleotide sequence ID" value="NZ_JTDL01000145.1"/>
</dbReference>
<dbReference type="STRING" id="1338436.LK10_18035"/>
<evidence type="ECO:0000313" key="3">
    <source>
        <dbReference type="Proteomes" id="UP000030982"/>
    </source>
</evidence>
<dbReference type="AlphaFoldDB" id="A0A0B2AH30"/>
<evidence type="ECO:0000313" key="2">
    <source>
        <dbReference type="EMBL" id="KHL01053.1"/>
    </source>
</evidence>
<evidence type="ECO:0000259" key="1">
    <source>
        <dbReference type="PROSITE" id="PS51819"/>
    </source>
</evidence>
<dbReference type="Gene3D" id="3.10.180.10">
    <property type="entry name" value="2,3-Dihydroxybiphenyl 1,2-Dioxygenase, domain 1"/>
    <property type="match status" value="1"/>
</dbReference>
<dbReference type="Proteomes" id="UP000030982">
    <property type="component" value="Unassembled WGS sequence"/>
</dbReference>
<dbReference type="OrthoDB" id="9794917at2"/>
<dbReference type="InterPro" id="IPR037523">
    <property type="entry name" value="VOC_core"/>
</dbReference>
<dbReference type="InterPro" id="IPR004360">
    <property type="entry name" value="Glyas_Fos-R_dOase_dom"/>
</dbReference>
<dbReference type="Pfam" id="PF00903">
    <property type="entry name" value="Glyoxalase"/>
    <property type="match status" value="1"/>
</dbReference>
<comment type="caution">
    <text evidence="2">The sequence shown here is derived from an EMBL/GenBank/DDBJ whole genome shotgun (WGS) entry which is preliminary data.</text>
</comment>
<dbReference type="InterPro" id="IPR029068">
    <property type="entry name" value="Glyas_Bleomycin-R_OHBP_Dase"/>
</dbReference>
<reference evidence="2 3" key="1">
    <citation type="submission" date="2014-09" db="EMBL/GenBank/DDBJ databases">
        <title>Genome sequence of Sinomonas sp. MUSC 117.</title>
        <authorList>
            <person name="Lee L.-H."/>
        </authorList>
    </citation>
    <scope>NUCLEOTIDE SEQUENCE [LARGE SCALE GENOMIC DNA]</scope>
    <source>
        <strain evidence="2 3">MUSC 117</strain>
    </source>
</reference>
<accession>A0A0B2AH30</accession>